<dbReference type="KEGG" id="msx:AU14_15595"/>
<reference evidence="1 2" key="1">
    <citation type="journal article" date="2014" name="Genome Announc.">
        <title>Draft Genome Sequences of Marinobacter similis A3d10T and Marinobacter salarius R9SW1T.</title>
        <authorList>
            <person name="Ivanova E.P."/>
            <person name="Ng H.J."/>
            <person name="Webb H.K."/>
            <person name="Feng G."/>
            <person name="Oshima K."/>
            <person name="Hattori M."/>
            <person name="Ohkuma M."/>
            <person name="Sergeev A.F."/>
            <person name="Mikhailov V.V."/>
            <person name="Crawford R.J."/>
            <person name="Sawabe T."/>
        </authorList>
    </citation>
    <scope>NUCLEOTIDE SEQUENCE [LARGE SCALE GENOMIC DNA]</scope>
    <source>
        <strain evidence="1 2">A3d10</strain>
    </source>
</reference>
<gene>
    <name evidence="1" type="ORF">AU14_15595</name>
</gene>
<organism evidence="1 2">
    <name type="scientific">Marinobacter similis</name>
    <dbReference type="NCBI Taxonomy" id="1420916"/>
    <lineage>
        <taxon>Bacteria</taxon>
        <taxon>Pseudomonadati</taxon>
        <taxon>Pseudomonadota</taxon>
        <taxon>Gammaproteobacteria</taxon>
        <taxon>Pseudomonadales</taxon>
        <taxon>Marinobacteraceae</taxon>
        <taxon>Marinobacter</taxon>
    </lineage>
</organism>
<dbReference type="STRING" id="1420916.AU14_15595"/>
<keyword evidence="2" id="KW-1185">Reference proteome</keyword>
<evidence type="ECO:0000313" key="1">
    <source>
        <dbReference type="EMBL" id="AHI29484.1"/>
    </source>
</evidence>
<dbReference type="Proteomes" id="UP000061489">
    <property type="component" value="Chromosome"/>
</dbReference>
<evidence type="ECO:0000313" key="2">
    <source>
        <dbReference type="Proteomes" id="UP000061489"/>
    </source>
</evidence>
<protein>
    <recommendedName>
        <fullName evidence="3">Anti-sigma factor</fullName>
    </recommendedName>
</protein>
<dbReference type="EMBL" id="CP007151">
    <property type="protein sequence ID" value="AHI29484.1"/>
    <property type="molecule type" value="Genomic_DNA"/>
</dbReference>
<dbReference type="AlphaFoldDB" id="W5YKW1"/>
<evidence type="ECO:0008006" key="3">
    <source>
        <dbReference type="Google" id="ProtNLM"/>
    </source>
</evidence>
<dbReference type="HOGENOM" id="CLU_092800_1_0_6"/>
<proteinExistence type="predicted"/>
<accession>W5YKW1</accession>
<dbReference type="OrthoDB" id="5588054at2"/>
<sequence>MNLTDEQLSAFLDAELPEAEMQVIRDQLADDPALAERLAALATVDHILAGHYSAIGQQPLPAAVTELLEPEPVASAKVVDLPRWRRARDFVQQRVGTAVAAALVLGFGLAQLGKDVPVSGEQGWHQVAQALEALPSGETQTLATGEQLTPRLTFANPAGEFCRQFQLQGPDRASENIACRSGEPGINWTQVATVKVPKRDASRYQTASGGSVLDGVLDRMIEGEVMDPAREQELLSKGWRDR</sequence>
<dbReference type="RefSeq" id="WP_041342109.1">
    <property type="nucleotide sequence ID" value="NZ_CP007151.1"/>
</dbReference>
<name>W5YKW1_9GAMM</name>